<keyword evidence="2" id="KW-1185">Reference proteome</keyword>
<dbReference type="AlphaFoldDB" id="A0A139WJN8"/>
<dbReference type="Proteomes" id="UP000007266">
    <property type="component" value="Linkage group 4"/>
</dbReference>
<dbReference type="InParanoid" id="A0A139WJN8"/>
<reference evidence="1 2" key="2">
    <citation type="journal article" date="2010" name="Nucleic Acids Res.">
        <title>BeetleBase in 2010: revisions to provide comprehensive genomic information for Tribolium castaneum.</title>
        <authorList>
            <person name="Kim H.S."/>
            <person name="Murphy T."/>
            <person name="Xia J."/>
            <person name="Caragea D."/>
            <person name="Park Y."/>
            <person name="Beeman R.W."/>
            <person name="Lorenzen M.D."/>
            <person name="Butcher S."/>
            <person name="Manak J.R."/>
            <person name="Brown S.J."/>
        </authorList>
    </citation>
    <scope>GENOME REANNOTATION</scope>
    <source>
        <strain evidence="1 2">Georgia GA2</strain>
    </source>
</reference>
<organism evidence="1 2">
    <name type="scientific">Tribolium castaneum</name>
    <name type="common">Red flour beetle</name>
    <dbReference type="NCBI Taxonomy" id="7070"/>
    <lineage>
        <taxon>Eukaryota</taxon>
        <taxon>Metazoa</taxon>
        <taxon>Ecdysozoa</taxon>
        <taxon>Arthropoda</taxon>
        <taxon>Hexapoda</taxon>
        <taxon>Insecta</taxon>
        <taxon>Pterygota</taxon>
        <taxon>Neoptera</taxon>
        <taxon>Endopterygota</taxon>
        <taxon>Coleoptera</taxon>
        <taxon>Polyphaga</taxon>
        <taxon>Cucujiformia</taxon>
        <taxon>Tenebrionidae</taxon>
        <taxon>Tenebrionidae incertae sedis</taxon>
        <taxon>Tribolium</taxon>
    </lineage>
</organism>
<name>A0A139WJN8_TRICA</name>
<evidence type="ECO:0000313" key="1">
    <source>
        <dbReference type="EMBL" id="KYB28136.1"/>
    </source>
</evidence>
<protein>
    <submittedName>
        <fullName evidence="1">Uncharacterized protein</fullName>
    </submittedName>
</protein>
<dbReference type="EMBL" id="KQ971338">
    <property type="protein sequence ID" value="KYB28136.1"/>
    <property type="molecule type" value="Genomic_DNA"/>
</dbReference>
<evidence type="ECO:0000313" key="2">
    <source>
        <dbReference type="Proteomes" id="UP000007266"/>
    </source>
</evidence>
<reference evidence="1 2" key="1">
    <citation type="journal article" date="2008" name="Nature">
        <title>The genome of the model beetle and pest Tribolium castaneum.</title>
        <authorList>
            <consortium name="Tribolium Genome Sequencing Consortium"/>
            <person name="Richards S."/>
            <person name="Gibbs R.A."/>
            <person name="Weinstock G.M."/>
            <person name="Brown S.J."/>
            <person name="Denell R."/>
            <person name="Beeman R.W."/>
            <person name="Gibbs R."/>
            <person name="Beeman R.W."/>
            <person name="Brown S.J."/>
            <person name="Bucher G."/>
            <person name="Friedrich M."/>
            <person name="Grimmelikhuijzen C.J."/>
            <person name="Klingler M."/>
            <person name="Lorenzen M."/>
            <person name="Richards S."/>
            <person name="Roth S."/>
            <person name="Schroder R."/>
            <person name="Tautz D."/>
            <person name="Zdobnov E.M."/>
            <person name="Muzny D."/>
            <person name="Gibbs R.A."/>
            <person name="Weinstock G.M."/>
            <person name="Attaway T."/>
            <person name="Bell S."/>
            <person name="Buhay C.J."/>
            <person name="Chandrabose M.N."/>
            <person name="Chavez D."/>
            <person name="Clerk-Blankenburg K.P."/>
            <person name="Cree A."/>
            <person name="Dao M."/>
            <person name="Davis C."/>
            <person name="Chacko J."/>
            <person name="Dinh H."/>
            <person name="Dugan-Rocha S."/>
            <person name="Fowler G."/>
            <person name="Garner T.T."/>
            <person name="Garnes J."/>
            <person name="Gnirke A."/>
            <person name="Hawes A."/>
            <person name="Hernandez J."/>
            <person name="Hines S."/>
            <person name="Holder M."/>
            <person name="Hume J."/>
            <person name="Jhangiani S.N."/>
            <person name="Joshi V."/>
            <person name="Khan Z.M."/>
            <person name="Jackson L."/>
            <person name="Kovar C."/>
            <person name="Kowis A."/>
            <person name="Lee S."/>
            <person name="Lewis L.R."/>
            <person name="Margolis J."/>
            <person name="Morgan M."/>
            <person name="Nazareth L.V."/>
            <person name="Nguyen N."/>
            <person name="Okwuonu G."/>
            <person name="Parker D."/>
            <person name="Richards S."/>
            <person name="Ruiz S.J."/>
            <person name="Santibanez J."/>
            <person name="Savard J."/>
            <person name="Scherer S.E."/>
            <person name="Schneider B."/>
            <person name="Sodergren E."/>
            <person name="Tautz D."/>
            <person name="Vattahil S."/>
            <person name="Villasana D."/>
            <person name="White C.S."/>
            <person name="Wright R."/>
            <person name="Park Y."/>
            <person name="Beeman R.W."/>
            <person name="Lord J."/>
            <person name="Oppert B."/>
            <person name="Lorenzen M."/>
            <person name="Brown S."/>
            <person name="Wang L."/>
            <person name="Savard J."/>
            <person name="Tautz D."/>
            <person name="Richards S."/>
            <person name="Weinstock G."/>
            <person name="Gibbs R.A."/>
            <person name="Liu Y."/>
            <person name="Worley K."/>
            <person name="Weinstock G."/>
            <person name="Elsik C.G."/>
            <person name="Reese J.T."/>
            <person name="Elhaik E."/>
            <person name="Landan G."/>
            <person name="Graur D."/>
            <person name="Arensburger P."/>
            <person name="Atkinson P."/>
            <person name="Beeman R.W."/>
            <person name="Beidler J."/>
            <person name="Brown S.J."/>
            <person name="Demuth J.P."/>
            <person name="Drury D.W."/>
            <person name="Du Y.Z."/>
            <person name="Fujiwara H."/>
            <person name="Lorenzen M."/>
            <person name="Maselli V."/>
            <person name="Osanai M."/>
            <person name="Park Y."/>
            <person name="Robertson H.M."/>
            <person name="Tu Z."/>
            <person name="Wang J.J."/>
            <person name="Wang S."/>
            <person name="Richards S."/>
            <person name="Song H."/>
            <person name="Zhang L."/>
            <person name="Sodergren E."/>
            <person name="Werner D."/>
            <person name="Stanke M."/>
            <person name="Morgenstern B."/>
            <person name="Solovyev V."/>
            <person name="Kosarev P."/>
            <person name="Brown G."/>
            <person name="Chen H.C."/>
            <person name="Ermolaeva O."/>
            <person name="Hlavina W."/>
            <person name="Kapustin Y."/>
            <person name="Kiryutin B."/>
            <person name="Kitts P."/>
            <person name="Maglott D."/>
            <person name="Pruitt K."/>
            <person name="Sapojnikov V."/>
            <person name="Souvorov A."/>
            <person name="Mackey A.J."/>
            <person name="Waterhouse R.M."/>
            <person name="Wyder S."/>
            <person name="Zdobnov E.M."/>
            <person name="Zdobnov E.M."/>
            <person name="Wyder S."/>
            <person name="Kriventseva E.V."/>
            <person name="Kadowaki T."/>
            <person name="Bork P."/>
            <person name="Aranda M."/>
            <person name="Bao R."/>
            <person name="Beermann A."/>
            <person name="Berns N."/>
            <person name="Bolognesi R."/>
            <person name="Bonneton F."/>
            <person name="Bopp D."/>
            <person name="Brown S.J."/>
            <person name="Bucher G."/>
            <person name="Butts T."/>
            <person name="Chaumot A."/>
            <person name="Denell R.E."/>
            <person name="Ferrier D.E."/>
            <person name="Friedrich M."/>
            <person name="Gordon C.M."/>
            <person name="Jindra M."/>
            <person name="Klingler M."/>
            <person name="Lan Q."/>
            <person name="Lattorff H.M."/>
            <person name="Laudet V."/>
            <person name="von Levetsow C."/>
            <person name="Liu Z."/>
            <person name="Lutz R."/>
            <person name="Lynch J.A."/>
            <person name="da Fonseca R.N."/>
            <person name="Posnien N."/>
            <person name="Reuter R."/>
            <person name="Roth S."/>
            <person name="Savard J."/>
            <person name="Schinko J.B."/>
            <person name="Schmitt C."/>
            <person name="Schoppmeier M."/>
            <person name="Schroder R."/>
            <person name="Shippy T.D."/>
            <person name="Simonnet F."/>
            <person name="Marques-Souza H."/>
            <person name="Tautz D."/>
            <person name="Tomoyasu Y."/>
            <person name="Trauner J."/>
            <person name="Van der Zee M."/>
            <person name="Vervoort M."/>
            <person name="Wittkopp N."/>
            <person name="Wimmer E.A."/>
            <person name="Yang X."/>
            <person name="Jones A.K."/>
            <person name="Sattelle D.B."/>
            <person name="Ebert P.R."/>
            <person name="Nelson D."/>
            <person name="Scott J.G."/>
            <person name="Beeman R.W."/>
            <person name="Muthukrishnan S."/>
            <person name="Kramer K.J."/>
            <person name="Arakane Y."/>
            <person name="Beeman R.W."/>
            <person name="Zhu Q."/>
            <person name="Hogenkamp D."/>
            <person name="Dixit R."/>
            <person name="Oppert B."/>
            <person name="Jiang H."/>
            <person name="Zou Z."/>
            <person name="Marshall J."/>
            <person name="Elpidina E."/>
            <person name="Vinokurov K."/>
            <person name="Oppert C."/>
            <person name="Zou Z."/>
            <person name="Evans J."/>
            <person name="Lu Z."/>
            <person name="Zhao P."/>
            <person name="Sumathipala N."/>
            <person name="Altincicek B."/>
            <person name="Vilcinskas A."/>
            <person name="Williams M."/>
            <person name="Hultmark D."/>
            <person name="Hetru C."/>
            <person name="Jiang H."/>
            <person name="Grimmelikhuijzen C.J."/>
            <person name="Hauser F."/>
            <person name="Cazzamali G."/>
            <person name="Williamson M."/>
            <person name="Park Y."/>
            <person name="Li B."/>
            <person name="Tanaka Y."/>
            <person name="Predel R."/>
            <person name="Neupert S."/>
            <person name="Schachtner J."/>
            <person name="Verleyen P."/>
            <person name="Raible F."/>
            <person name="Bork P."/>
            <person name="Friedrich M."/>
            <person name="Walden K.K."/>
            <person name="Robertson H.M."/>
            <person name="Angeli S."/>
            <person name="Foret S."/>
            <person name="Bucher G."/>
            <person name="Schuetz S."/>
            <person name="Maleszka R."/>
            <person name="Wimmer E.A."/>
            <person name="Beeman R.W."/>
            <person name="Lorenzen M."/>
            <person name="Tomoyasu Y."/>
            <person name="Miller S.C."/>
            <person name="Grossmann D."/>
            <person name="Bucher G."/>
        </authorList>
    </citation>
    <scope>NUCLEOTIDE SEQUENCE [LARGE SCALE GENOMIC DNA]</scope>
    <source>
        <strain evidence="1 2">Georgia GA2</strain>
    </source>
</reference>
<proteinExistence type="predicted"/>
<sequence length="76" mass="8688">MSSASEGLRHMWTRVRNIFKMPPCVCSGHPWSRRREGYGIFLTAPTENDLSDIFTRDALQTTKIHSTSKNSTFGNR</sequence>
<accession>A0A139WJN8</accession>
<gene>
    <name evidence="1" type="primary">AUGUSTUS-3.0.2_32894</name>
    <name evidence="1" type="ORF">TcasGA2_TC032894</name>
</gene>